<dbReference type="AlphaFoldDB" id="A0A8C6HFY1"/>
<dbReference type="Proteomes" id="UP000694415">
    <property type="component" value="Unplaced"/>
</dbReference>
<sequence>MSPYLTPPHNKSLFIRNMVDHTRSGDLRREFGHSGPIVAVYVPLDFYTRGPRGFAHVQSEAVFWKWLVSTVLLL</sequence>
<protein>
    <recommendedName>
        <fullName evidence="1">RRM domain-containing protein</fullName>
    </recommendedName>
</protein>
<evidence type="ECO:0000313" key="2">
    <source>
        <dbReference type="Ensembl" id="ENSMSIP00000020790.1"/>
    </source>
</evidence>
<organism evidence="2 3">
    <name type="scientific">Mus spicilegus</name>
    <name type="common">Mound-building mouse</name>
    <dbReference type="NCBI Taxonomy" id="10103"/>
    <lineage>
        <taxon>Eukaryota</taxon>
        <taxon>Metazoa</taxon>
        <taxon>Chordata</taxon>
        <taxon>Craniata</taxon>
        <taxon>Vertebrata</taxon>
        <taxon>Euteleostomi</taxon>
        <taxon>Mammalia</taxon>
        <taxon>Eutheria</taxon>
        <taxon>Euarchontoglires</taxon>
        <taxon>Glires</taxon>
        <taxon>Rodentia</taxon>
        <taxon>Myomorpha</taxon>
        <taxon>Muroidea</taxon>
        <taxon>Muridae</taxon>
        <taxon>Murinae</taxon>
        <taxon>Mus</taxon>
        <taxon>Mus</taxon>
    </lineage>
</organism>
<dbReference type="InterPro" id="IPR035979">
    <property type="entry name" value="RBD_domain_sf"/>
</dbReference>
<dbReference type="GeneTree" id="ENSGT00940000160519"/>
<dbReference type="InterPro" id="IPR000504">
    <property type="entry name" value="RRM_dom"/>
</dbReference>
<evidence type="ECO:0000259" key="1">
    <source>
        <dbReference type="Pfam" id="PF00076"/>
    </source>
</evidence>
<reference evidence="2" key="1">
    <citation type="submission" date="2025-08" db="UniProtKB">
        <authorList>
            <consortium name="Ensembl"/>
        </authorList>
    </citation>
    <scope>IDENTIFICATION</scope>
</reference>
<proteinExistence type="predicted"/>
<dbReference type="GO" id="GO:0003723">
    <property type="term" value="F:RNA binding"/>
    <property type="evidence" value="ECO:0007669"/>
    <property type="project" value="InterPro"/>
</dbReference>
<evidence type="ECO:0000313" key="3">
    <source>
        <dbReference type="Proteomes" id="UP000694415"/>
    </source>
</evidence>
<reference evidence="2" key="2">
    <citation type="submission" date="2025-09" db="UniProtKB">
        <authorList>
            <consortium name="Ensembl"/>
        </authorList>
    </citation>
    <scope>IDENTIFICATION</scope>
</reference>
<name>A0A8C6HFY1_MUSSI</name>
<dbReference type="Pfam" id="PF00076">
    <property type="entry name" value="RRM_1"/>
    <property type="match status" value="1"/>
</dbReference>
<dbReference type="Gene3D" id="3.30.70.330">
    <property type="match status" value="1"/>
</dbReference>
<dbReference type="SUPFAM" id="SSF54928">
    <property type="entry name" value="RNA-binding domain, RBD"/>
    <property type="match status" value="1"/>
</dbReference>
<feature type="domain" description="RRM" evidence="1">
    <location>
        <begin position="13"/>
        <end position="58"/>
    </location>
</feature>
<keyword evidence="3" id="KW-1185">Reference proteome</keyword>
<dbReference type="Ensembl" id="ENSMSIT00000026256.1">
    <property type="protein sequence ID" value="ENSMSIP00000020790.1"/>
    <property type="gene ID" value="ENSMSIG00000017672.1"/>
</dbReference>
<accession>A0A8C6HFY1</accession>
<dbReference type="InterPro" id="IPR012677">
    <property type="entry name" value="Nucleotide-bd_a/b_plait_sf"/>
</dbReference>